<organism evidence="2 3">
    <name type="scientific">Lithocarpus litseifolius</name>
    <dbReference type="NCBI Taxonomy" id="425828"/>
    <lineage>
        <taxon>Eukaryota</taxon>
        <taxon>Viridiplantae</taxon>
        <taxon>Streptophyta</taxon>
        <taxon>Embryophyta</taxon>
        <taxon>Tracheophyta</taxon>
        <taxon>Spermatophyta</taxon>
        <taxon>Magnoliopsida</taxon>
        <taxon>eudicotyledons</taxon>
        <taxon>Gunneridae</taxon>
        <taxon>Pentapetalae</taxon>
        <taxon>rosids</taxon>
        <taxon>fabids</taxon>
        <taxon>Fagales</taxon>
        <taxon>Fagaceae</taxon>
        <taxon>Lithocarpus</taxon>
    </lineage>
</organism>
<dbReference type="Proteomes" id="UP001459277">
    <property type="component" value="Unassembled WGS sequence"/>
</dbReference>
<accession>A0AAW2DCZ0</accession>
<proteinExistence type="predicted"/>
<keyword evidence="1" id="KW-1133">Transmembrane helix</keyword>
<gene>
    <name evidence="2" type="ORF">SO802_008995</name>
</gene>
<dbReference type="EMBL" id="JAZDWU010000003">
    <property type="protein sequence ID" value="KAL0007493.1"/>
    <property type="molecule type" value="Genomic_DNA"/>
</dbReference>
<evidence type="ECO:0000256" key="1">
    <source>
        <dbReference type="SAM" id="Phobius"/>
    </source>
</evidence>
<reference evidence="2 3" key="1">
    <citation type="submission" date="2024-01" db="EMBL/GenBank/DDBJ databases">
        <title>A telomere-to-telomere, gap-free genome of sweet tea (Lithocarpus litseifolius).</title>
        <authorList>
            <person name="Zhou J."/>
        </authorList>
    </citation>
    <scope>NUCLEOTIDE SEQUENCE [LARGE SCALE GENOMIC DNA]</scope>
    <source>
        <strain evidence="2">Zhou-2022a</strain>
        <tissue evidence="2">Leaf</tissue>
    </source>
</reference>
<comment type="caution">
    <text evidence="2">The sequence shown here is derived from an EMBL/GenBank/DDBJ whole genome shotgun (WGS) entry which is preliminary data.</text>
</comment>
<protein>
    <submittedName>
        <fullName evidence="2">Uncharacterized protein</fullName>
    </submittedName>
</protein>
<sequence length="139" mass="16228">MLQHRSHIEATFASDWPGVIVQKCALRLLYQQDQVRFEQELKHCNNLIFEQKEIVRKHLEAYEKKGIEQSGVDEKNSFLLVALNINYFQDLVINRRLMNLRLNFAKVTCWTLINAMSIIIAFLYVKFQSGLATKVMIPG</sequence>
<dbReference type="AlphaFoldDB" id="A0AAW2DCZ0"/>
<keyword evidence="3" id="KW-1185">Reference proteome</keyword>
<name>A0AAW2DCZ0_9ROSI</name>
<evidence type="ECO:0000313" key="2">
    <source>
        <dbReference type="EMBL" id="KAL0007493.1"/>
    </source>
</evidence>
<feature type="transmembrane region" description="Helical" evidence="1">
    <location>
        <begin position="104"/>
        <end position="125"/>
    </location>
</feature>
<evidence type="ECO:0000313" key="3">
    <source>
        <dbReference type="Proteomes" id="UP001459277"/>
    </source>
</evidence>
<keyword evidence="1" id="KW-0812">Transmembrane</keyword>
<keyword evidence="1" id="KW-0472">Membrane</keyword>